<evidence type="ECO:0000256" key="2">
    <source>
        <dbReference type="ARBA" id="ARBA00022525"/>
    </source>
</evidence>
<dbReference type="InterPro" id="IPR016186">
    <property type="entry name" value="C-type_lectin-like/link_sf"/>
</dbReference>
<dbReference type="SMART" id="SM00409">
    <property type="entry name" value="IG"/>
    <property type="match status" value="1"/>
</dbReference>
<dbReference type="InterPro" id="IPR000538">
    <property type="entry name" value="Link_dom"/>
</dbReference>
<feature type="signal peptide" evidence="9">
    <location>
        <begin position="1"/>
        <end position="19"/>
    </location>
</feature>
<dbReference type="Gene3D" id="3.10.100.10">
    <property type="entry name" value="Mannose-Binding Protein A, subunit A"/>
    <property type="match status" value="2"/>
</dbReference>
<dbReference type="GO" id="GO:0002052">
    <property type="term" value="P:positive regulation of neuroblast proliferation"/>
    <property type="evidence" value="ECO:0007669"/>
    <property type="project" value="TreeGrafter"/>
</dbReference>
<feature type="domain" description="Link" evidence="11">
    <location>
        <begin position="161"/>
        <end position="256"/>
    </location>
</feature>
<evidence type="ECO:0000259" key="11">
    <source>
        <dbReference type="PROSITE" id="PS50963"/>
    </source>
</evidence>
<dbReference type="GO" id="GO:0010001">
    <property type="term" value="P:glial cell differentiation"/>
    <property type="evidence" value="ECO:0007669"/>
    <property type="project" value="TreeGrafter"/>
</dbReference>
<dbReference type="GO" id="GO:0005540">
    <property type="term" value="F:hyaluronic acid binding"/>
    <property type="evidence" value="ECO:0007669"/>
    <property type="project" value="UniProtKB-KW"/>
</dbReference>
<dbReference type="PROSITE" id="PS50963">
    <property type="entry name" value="LINK_2"/>
    <property type="match status" value="2"/>
</dbReference>
<dbReference type="PROSITE" id="PS50835">
    <property type="entry name" value="IG_LIKE"/>
    <property type="match status" value="1"/>
</dbReference>
<dbReference type="FunFam" id="3.10.100.10:FF:000001">
    <property type="entry name" value="Hyaluronan proteoglycan link protein 1"/>
    <property type="match status" value="1"/>
</dbReference>
<keyword evidence="9" id="KW-0732">Signal</keyword>
<evidence type="ECO:0000256" key="3">
    <source>
        <dbReference type="ARBA" id="ARBA00022530"/>
    </source>
</evidence>
<protein>
    <submittedName>
        <fullName evidence="12">Hyaluronan and proteoglycan link protein 2-like protein</fullName>
    </submittedName>
</protein>
<dbReference type="GO" id="GO:0007417">
    <property type="term" value="P:central nervous system development"/>
    <property type="evidence" value="ECO:0007669"/>
    <property type="project" value="TreeGrafter"/>
</dbReference>
<dbReference type="Gene3D" id="2.60.40.10">
    <property type="entry name" value="Immunoglobulins"/>
    <property type="match status" value="1"/>
</dbReference>
<dbReference type="PANTHER" id="PTHR22804">
    <property type="entry name" value="AGGRECAN/VERSICAN PROTEOGLYCAN"/>
    <property type="match status" value="1"/>
</dbReference>
<dbReference type="InterPro" id="IPR013106">
    <property type="entry name" value="Ig_V-set"/>
</dbReference>
<dbReference type="SMART" id="SM00408">
    <property type="entry name" value="IGc2"/>
    <property type="match status" value="1"/>
</dbReference>
<keyword evidence="3" id="KW-0272">Extracellular matrix</keyword>
<evidence type="ECO:0000256" key="8">
    <source>
        <dbReference type="PROSITE-ProRule" id="PRU00323"/>
    </source>
</evidence>
<feature type="domain" description="Link" evidence="11">
    <location>
        <begin position="261"/>
        <end position="353"/>
    </location>
</feature>
<feature type="disulfide bond" evidence="8">
    <location>
        <begin position="207"/>
        <end position="228"/>
    </location>
</feature>
<dbReference type="Pfam" id="PF07686">
    <property type="entry name" value="V-set"/>
    <property type="match status" value="1"/>
</dbReference>
<feature type="disulfide bond" evidence="8">
    <location>
        <begin position="306"/>
        <end position="327"/>
    </location>
</feature>
<keyword evidence="2" id="KW-0964">Secreted</keyword>
<keyword evidence="6" id="KW-0373">Hyaluronic acid</keyword>
<proteinExistence type="evidence at transcript level"/>
<evidence type="ECO:0000313" key="12">
    <source>
        <dbReference type="EMBL" id="AFP05128.1"/>
    </source>
</evidence>
<evidence type="ECO:0000256" key="7">
    <source>
        <dbReference type="ARBA" id="ARBA00038272"/>
    </source>
</evidence>
<dbReference type="PRINTS" id="PR01265">
    <property type="entry name" value="LINKMODULE"/>
</dbReference>
<evidence type="ECO:0000259" key="10">
    <source>
        <dbReference type="PROSITE" id="PS50835"/>
    </source>
</evidence>
<dbReference type="Pfam" id="PF00193">
    <property type="entry name" value="Xlink"/>
    <property type="match status" value="2"/>
</dbReference>
<dbReference type="FunFam" id="3.10.100.10:FF:000002">
    <property type="entry name" value="Hyaluronan proteoglycan link protein 1"/>
    <property type="match status" value="1"/>
</dbReference>
<dbReference type="InterPro" id="IPR050691">
    <property type="entry name" value="Hyaluronan_bind_Proteoglycan"/>
</dbReference>
<dbReference type="GO" id="GO:0045202">
    <property type="term" value="C:synapse"/>
    <property type="evidence" value="ECO:0007669"/>
    <property type="project" value="TreeGrafter"/>
</dbReference>
<dbReference type="GO" id="GO:0005615">
    <property type="term" value="C:extracellular space"/>
    <property type="evidence" value="ECO:0007669"/>
    <property type="project" value="TreeGrafter"/>
</dbReference>
<dbReference type="InterPro" id="IPR007110">
    <property type="entry name" value="Ig-like_dom"/>
</dbReference>
<dbReference type="GO" id="GO:0072534">
    <property type="term" value="C:perineuronal net"/>
    <property type="evidence" value="ECO:0007669"/>
    <property type="project" value="TreeGrafter"/>
</dbReference>
<evidence type="ECO:0000256" key="6">
    <source>
        <dbReference type="ARBA" id="ARBA00023290"/>
    </source>
</evidence>
<dbReference type="GO" id="GO:0007155">
    <property type="term" value="P:cell adhesion"/>
    <property type="evidence" value="ECO:0007669"/>
    <property type="project" value="InterPro"/>
</dbReference>
<evidence type="ECO:0000256" key="5">
    <source>
        <dbReference type="ARBA" id="ARBA00023157"/>
    </source>
</evidence>
<dbReference type="GO" id="GO:0001501">
    <property type="term" value="P:skeletal system development"/>
    <property type="evidence" value="ECO:0007669"/>
    <property type="project" value="TreeGrafter"/>
</dbReference>
<evidence type="ECO:0000256" key="1">
    <source>
        <dbReference type="ARBA" id="ARBA00004498"/>
    </source>
</evidence>
<dbReference type="PANTHER" id="PTHR22804:SF8">
    <property type="entry name" value="HYALURONAN AND PROTEOGLYCAN LINK PROTEIN 2"/>
    <property type="match status" value="1"/>
</dbReference>
<dbReference type="InterPro" id="IPR036179">
    <property type="entry name" value="Ig-like_dom_sf"/>
</dbReference>
<dbReference type="SUPFAM" id="SSF56436">
    <property type="entry name" value="C-type lectin-like"/>
    <property type="match status" value="2"/>
</dbReference>
<dbReference type="InterPro" id="IPR003598">
    <property type="entry name" value="Ig_sub2"/>
</dbReference>
<feature type="chain" id="PRO_5004779110" evidence="9">
    <location>
        <begin position="20"/>
        <end position="355"/>
    </location>
</feature>
<keyword evidence="4" id="KW-0677">Repeat</keyword>
<dbReference type="SUPFAM" id="SSF48726">
    <property type="entry name" value="Immunoglobulin"/>
    <property type="match status" value="1"/>
</dbReference>
<dbReference type="InterPro" id="IPR016187">
    <property type="entry name" value="CTDL_fold"/>
</dbReference>
<feature type="domain" description="Ig-like" evidence="10">
    <location>
        <begin position="54"/>
        <end position="153"/>
    </location>
</feature>
<dbReference type="AlphaFoldDB" id="V9L0I4"/>
<dbReference type="SMART" id="SM00445">
    <property type="entry name" value="LINK"/>
    <property type="match status" value="2"/>
</dbReference>
<dbReference type="EMBL" id="JW872610">
    <property type="protein sequence ID" value="AFP05128.1"/>
    <property type="molecule type" value="mRNA"/>
</dbReference>
<name>V9L0I4_CALMI</name>
<sequence length="355" mass="40142">MAVTAHLLLSHLLVTAATAATHYSSRNAFGTYEYRHHVRGDQAALGRIRYLEEGTVTAVDTERGRDAVLPCRLLIVPRDYRVKWIKKGRSLKENIVLIANSRQQRGYGGFVGRARLRRKDRYDLSLVLGDVRLTDGGLYQCEVINGVEDQSITIQLQLRGLVFPYQRRLGRYSLNFLEAARVCVEQDAVLASYEQLYTAWTEGFDWCNAGWLEDGTVHYPVTKPRDPCGGRHLAPGIRSYGARDKYRERFDAFCFTSTNRGQVFFQRRPQRYDFADAKEACVRSGGRLAAVGQLYAAWRFSGLSRCDAGWLADASVRYPIRQSRSRCGGGVPGVRSVGFPPLGQREFGAYCYKLR</sequence>
<keyword evidence="5 8" id="KW-1015">Disulfide bond</keyword>
<dbReference type="InterPro" id="IPR013783">
    <property type="entry name" value="Ig-like_fold"/>
</dbReference>
<accession>V9L0I4</accession>
<comment type="subcellular location">
    <subcellularLocation>
        <location evidence="1">Secreted</location>
        <location evidence="1">Extracellular space</location>
        <location evidence="1">Extracellular matrix</location>
    </subcellularLocation>
</comment>
<dbReference type="PROSITE" id="PS01241">
    <property type="entry name" value="LINK_1"/>
    <property type="match status" value="2"/>
</dbReference>
<dbReference type="InterPro" id="IPR003599">
    <property type="entry name" value="Ig_sub"/>
</dbReference>
<evidence type="ECO:0000256" key="9">
    <source>
        <dbReference type="SAM" id="SignalP"/>
    </source>
</evidence>
<organism evidence="12">
    <name type="scientific">Callorhinchus milii</name>
    <name type="common">Ghost shark</name>
    <dbReference type="NCBI Taxonomy" id="7868"/>
    <lineage>
        <taxon>Eukaryota</taxon>
        <taxon>Metazoa</taxon>
        <taxon>Chordata</taxon>
        <taxon>Craniata</taxon>
        <taxon>Vertebrata</taxon>
        <taxon>Chondrichthyes</taxon>
        <taxon>Holocephali</taxon>
        <taxon>Chimaeriformes</taxon>
        <taxon>Callorhinchidae</taxon>
        <taxon>Callorhinchus</taxon>
    </lineage>
</organism>
<comment type="caution">
    <text evidence="8">Lacks conserved residue(s) required for the propagation of feature annotation.</text>
</comment>
<evidence type="ECO:0000256" key="4">
    <source>
        <dbReference type="ARBA" id="ARBA00022737"/>
    </source>
</evidence>
<comment type="similarity">
    <text evidence="7">Belongs to the HAPLN family.</text>
</comment>
<reference evidence="12" key="1">
    <citation type="journal article" date="2014" name="Nature">
        <title>Elephant shark genome provides unique insights into gnathostome evolution.</title>
        <authorList>
            <consortium name="International Elephant Shark Genome Sequencing Consortium"/>
            <person name="Venkatesh B."/>
            <person name="Lee A.P."/>
            <person name="Ravi V."/>
            <person name="Maurya A.K."/>
            <person name="Lian M.M."/>
            <person name="Swann J.B."/>
            <person name="Ohta Y."/>
            <person name="Flajnik M.F."/>
            <person name="Sutoh Y."/>
            <person name="Kasahara M."/>
            <person name="Hoon S."/>
            <person name="Gangu V."/>
            <person name="Roy S.W."/>
            <person name="Irimia M."/>
            <person name="Korzh V."/>
            <person name="Kondrychyn I."/>
            <person name="Lim Z.W."/>
            <person name="Tay B.H."/>
            <person name="Tohari S."/>
            <person name="Kong K.W."/>
            <person name="Ho S."/>
            <person name="Lorente-Galdos B."/>
            <person name="Quilez J."/>
            <person name="Marques-Bonet T."/>
            <person name="Raney B.J."/>
            <person name="Ingham P.W."/>
            <person name="Tay A."/>
            <person name="Hillier L.W."/>
            <person name="Minx P."/>
            <person name="Boehm T."/>
            <person name="Wilson R.K."/>
            <person name="Brenner S."/>
            <person name="Warren W.C."/>
        </authorList>
    </citation>
    <scope>NUCLEOTIDE SEQUENCE</scope>
    <source>
        <tissue evidence="12">Brain</tissue>
    </source>
</reference>